<evidence type="ECO:0000256" key="7">
    <source>
        <dbReference type="ARBA" id="ARBA00022917"/>
    </source>
</evidence>
<dbReference type="Pfam" id="PF08662">
    <property type="entry name" value="eIF2A"/>
    <property type="match status" value="2"/>
</dbReference>
<evidence type="ECO:0000256" key="3">
    <source>
        <dbReference type="ARBA" id="ARBA00022540"/>
    </source>
</evidence>
<evidence type="ECO:0000256" key="1">
    <source>
        <dbReference type="ARBA" id="ARBA00009573"/>
    </source>
</evidence>
<dbReference type="AlphaFoldDB" id="A0AAQ3PH31"/>
<feature type="compositionally biased region" description="Polar residues" evidence="8">
    <location>
        <begin position="563"/>
        <end position="579"/>
    </location>
</feature>
<dbReference type="GO" id="GO:0043022">
    <property type="term" value="F:ribosome binding"/>
    <property type="evidence" value="ECO:0007669"/>
    <property type="project" value="TreeGrafter"/>
</dbReference>
<dbReference type="GO" id="GO:0003729">
    <property type="term" value="F:mRNA binding"/>
    <property type="evidence" value="ECO:0007669"/>
    <property type="project" value="TreeGrafter"/>
</dbReference>
<dbReference type="PANTHER" id="PTHR13227:SF0">
    <property type="entry name" value="EUKARYOTIC TRANSLATION INITIATION FACTOR 2A"/>
    <property type="match status" value="1"/>
</dbReference>
<dbReference type="GO" id="GO:0006417">
    <property type="term" value="P:regulation of translation"/>
    <property type="evidence" value="ECO:0007669"/>
    <property type="project" value="UniProtKB-KW"/>
</dbReference>
<name>A0AAQ3PH31_VIGMU</name>
<evidence type="ECO:0000256" key="8">
    <source>
        <dbReference type="SAM" id="MobiDB-lite"/>
    </source>
</evidence>
<dbReference type="GO" id="GO:0000049">
    <property type="term" value="F:tRNA binding"/>
    <property type="evidence" value="ECO:0007669"/>
    <property type="project" value="TreeGrafter"/>
</dbReference>
<feature type="domain" description="Translation initiation factor beta propellor-like" evidence="9">
    <location>
        <begin position="239"/>
        <end position="352"/>
    </location>
</feature>
<dbReference type="Gene3D" id="2.130.10.10">
    <property type="entry name" value="YVTN repeat-like/Quinoprotein amine dehydrogenase"/>
    <property type="match status" value="1"/>
</dbReference>
<gene>
    <name evidence="10" type="ORF">V8G54_004667</name>
</gene>
<organism evidence="10 11">
    <name type="scientific">Vigna mungo</name>
    <name type="common">Black gram</name>
    <name type="synonym">Phaseolus mungo</name>
    <dbReference type="NCBI Taxonomy" id="3915"/>
    <lineage>
        <taxon>Eukaryota</taxon>
        <taxon>Viridiplantae</taxon>
        <taxon>Streptophyta</taxon>
        <taxon>Embryophyta</taxon>
        <taxon>Tracheophyta</taxon>
        <taxon>Spermatophyta</taxon>
        <taxon>Magnoliopsida</taxon>
        <taxon>eudicotyledons</taxon>
        <taxon>Gunneridae</taxon>
        <taxon>Pentapetalae</taxon>
        <taxon>rosids</taxon>
        <taxon>fabids</taxon>
        <taxon>Fabales</taxon>
        <taxon>Fabaceae</taxon>
        <taxon>Papilionoideae</taxon>
        <taxon>50 kb inversion clade</taxon>
        <taxon>NPAAA clade</taxon>
        <taxon>indigoferoid/millettioid clade</taxon>
        <taxon>Phaseoleae</taxon>
        <taxon>Vigna</taxon>
    </lineage>
</organism>
<dbReference type="GO" id="GO:0022627">
    <property type="term" value="C:cytosolic small ribosomal subunit"/>
    <property type="evidence" value="ECO:0007669"/>
    <property type="project" value="TreeGrafter"/>
</dbReference>
<evidence type="ECO:0000256" key="4">
    <source>
        <dbReference type="ARBA" id="ARBA00022574"/>
    </source>
</evidence>
<keyword evidence="3" id="KW-0396">Initiation factor</keyword>
<dbReference type="GO" id="GO:0003743">
    <property type="term" value="F:translation initiation factor activity"/>
    <property type="evidence" value="ECO:0007669"/>
    <property type="project" value="UniProtKB-KW"/>
</dbReference>
<dbReference type="SUPFAM" id="SSF82171">
    <property type="entry name" value="DPP6 N-terminal domain-like"/>
    <property type="match status" value="1"/>
</dbReference>
<dbReference type="InterPro" id="IPR013979">
    <property type="entry name" value="TIF_beta_prop-like"/>
</dbReference>
<keyword evidence="7" id="KW-0648">Protein biosynthesis</keyword>
<keyword evidence="4" id="KW-0853">WD repeat</keyword>
<keyword evidence="11" id="KW-1185">Reference proteome</keyword>
<evidence type="ECO:0000256" key="6">
    <source>
        <dbReference type="ARBA" id="ARBA00022845"/>
    </source>
</evidence>
<accession>A0AAQ3PH31</accession>
<keyword evidence="5" id="KW-0677">Repeat</keyword>
<keyword evidence="6" id="KW-0810">Translation regulation</keyword>
<evidence type="ECO:0000313" key="10">
    <source>
        <dbReference type="EMBL" id="WVZ26123.1"/>
    </source>
</evidence>
<evidence type="ECO:0000256" key="5">
    <source>
        <dbReference type="ARBA" id="ARBA00022737"/>
    </source>
</evidence>
<reference evidence="10 11" key="1">
    <citation type="journal article" date="2023" name="Life. Sci Alliance">
        <title>Evolutionary insights into 3D genome organization and epigenetic landscape of Vigna mungo.</title>
        <authorList>
            <person name="Junaid A."/>
            <person name="Singh B."/>
            <person name="Bhatia S."/>
        </authorList>
    </citation>
    <scope>NUCLEOTIDE SEQUENCE [LARGE SCALE GENOMIC DNA]</scope>
    <source>
        <strain evidence="10">Urdbean</strain>
    </source>
</reference>
<comment type="similarity">
    <text evidence="1">Belongs to the WD repeat EIF2A family.</text>
</comment>
<feature type="region of interest" description="Disordered" evidence="8">
    <location>
        <begin position="554"/>
        <end position="635"/>
    </location>
</feature>
<sequence>MASNSQSPPLEILVRGPEQFSLWTGPPFADGQPAVKLEKVNCISAKFSDDGSKLMITKSNSLISVYDCNTAKEIRAFEVPNVVAATLSPCGTYLQTFQKPSAPQEKNVTLWRIDTGAAVYQQSQKNMTKGNWPAIQFSSDEATACRLATNEVQFFDTGDFSKGVTIRLRVPGVAAAELSSLPGSHVAAFVPESKSWKGSGKAVILLCICDAQLTQVGVPASVQIYASRNASQSQPVARRSFFRCSTTQLKWNHGSTGLLVVVQSDVDKTNQSYYGESKLCYLTTDGMHEGLVPLRKDGPIHDAQWSYSGLEFAVVYGFMPAKATLFDKKCNPLLELGTGPYNTIRWNPKGKYKKQLGTTKAEWSVTSEWSPDGCYFMTATTAPRLQVDNGYARDGDDWEKARVNVSVVYGVMPHDAYCAAKGALTVKNPVLCHPLLLESASYITQRTCLPSLLSYVVSDEVVGGLSSDSLQLCVCWWDWKHGNVAGEKQFGTCGSDEVVGGLSSDSLQLCVCWWDWKHGNVAGERLVDWKPESPSKFGDIAELIKSLNLVQLEDKKPAGQGPPKSTQTSVKASSANPQAQKPAAYRPPHAKNAAAIQAQLLGETPSESISKNALRNKKKREKQKEKKAASDASSS</sequence>
<proteinExistence type="inferred from homology"/>
<dbReference type="InterPro" id="IPR011387">
    <property type="entry name" value="TIF2A"/>
</dbReference>
<dbReference type="PANTHER" id="PTHR13227">
    <property type="entry name" value="EUKARYOTIC TRANSLATION INITIATION FACTOR 2A"/>
    <property type="match status" value="1"/>
</dbReference>
<dbReference type="EMBL" id="CP144700">
    <property type="protein sequence ID" value="WVZ26123.1"/>
    <property type="molecule type" value="Genomic_DNA"/>
</dbReference>
<evidence type="ECO:0000313" key="11">
    <source>
        <dbReference type="Proteomes" id="UP001374535"/>
    </source>
</evidence>
<dbReference type="Proteomes" id="UP001374535">
    <property type="component" value="Chromosome 1"/>
</dbReference>
<feature type="domain" description="Translation initiation factor beta propellor-like" evidence="9">
    <location>
        <begin position="353"/>
        <end position="391"/>
    </location>
</feature>
<protein>
    <recommendedName>
        <fullName evidence="2">Eukaryotic translation initiation factor 2A</fullName>
    </recommendedName>
</protein>
<dbReference type="InterPro" id="IPR015943">
    <property type="entry name" value="WD40/YVTN_repeat-like_dom_sf"/>
</dbReference>
<evidence type="ECO:0000259" key="9">
    <source>
        <dbReference type="Pfam" id="PF08662"/>
    </source>
</evidence>
<evidence type="ECO:0000256" key="2">
    <source>
        <dbReference type="ARBA" id="ARBA00013819"/>
    </source>
</evidence>
<dbReference type="FunFam" id="2.130.10.10:FF:001558">
    <property type="entry name" value="Eukaryotic translation initiation factor 2A"/>
    <property type="match status" value="1"/>
</dbReference>